<evidence type="ECO:0000256" key="3">
    <source>
        <dbReference type="ARBA" id="ARBA00033787"/>
    </source>
</evidence>
<dbReference type="PANTHER" id="PTHR37165">
    <property type="entry name" value="PEPTIDASE U56 FAMILY"/>
    <property type="match status" value="1"/>
</dbReference>
<evidence type="ECO:0000256" key="4">
    <source>
        <dbReference type="ARBA" id="ARBA00050023"/>
    </source>
</evidence>
<dbReference type="EMBL" id="JBFALK010000011">
    <property type="protein sequence ID" value="MEV0971132.1"/>
    <property type="molecule type" value="Genomic_DNA"/>
</dbReference>
<sequence length="271" mass="28892">MNNLHRELAPISAAAWADLEDEARRTFERHVAGRRVVDVPGPGGVQLSAVATGHLEAIGPPAEGVVAHARGSRSLVELRVPFSVERQQVDDVERGAKDADWQPVKDAARKIAFAEDRVIFEGYAAAGVTGIRDGSSNPAITLPSEARDYPEAVSRAVTALRLAGVGGPYTLALSADAYTAVSETSDHGYPIHEHIARLLDGRIVWAPAIDGAFLLSTRGGDFELRIGQDVSIGYLSHDATNIRLYFQETLTFLLYTGEAAVALTGSSRPAG</sequence>
<evidence type="ECO:0000313" key="6">
    <source>
        <dbReference type="Proteomes" id="UP001551675"/>
    </source>
</evidence>
<evidence type="ECO:0000256" key="2">
    <source>
        <dbReference type="ARBA" id="ARBA00033743"/>
    </source>
</evidence>
<keyword evidence="3" id="KW-1284">Encapsulin nanocompartment</keyword>
<name>A0ABV3GHN0_MICGL</name>
<comment type="similarity">
    <text evidence="2">Belongs to the encapsulin family. Family 1 subfamily.</text>
</comment>
<dbReference type="PANTHER" id="PTHR37165:SF1">
    <property type="entry name" value="TYPE 1 ENCAPSULIN SHELL PROTEIN"/>
    <property type="match status" value="1"/>
</dbReference>
<dbReference type="PIRSF" id="PIRSF019254">
    <property type="entry name" value="CFP29"/>
    <property type="match status" value="1"/>
</dbReference>
<dbReference type="Proteomes" id="UP001551675">
    <property type="component" value="Unassembled WGS sequence"/>
</dbReference>
<comment type="subcellular location">
    <subcellularLocation>
        <location evidence="1">Encapsulin nanocompartment</location>
    </subcellularLocation>
</comment>
<evidence type="ECO:0000256" key="1">
    <source>
        <dbReference type="ARBA" id="ARBA00033738"/>
    </source>
</evidence>
<dbReference type="InterPro" id="IPR007544">
    <property type="entry name" value="ENCAP"/>
</dbReference>
<dbReference type="Gene3D" id="3.30.2400.30">
    <property type="match status" value="1"/>
</dbReference>
<organism evidence="5 6">
    <name type="scientific">Microtetraspora glauca</name>
    <dbReference type="NCBI Taxonomy" id="1996"/>
    <lineage>
        <taxon>Bacteria</taxon>
        <taxon>Bacillati</taxon>
        <taxon>Actinomycetota</taxon>
        <taxon>Actinomycetes</taxon>
        <taxon>Streptosporangiales</taxon>
        <taxon>Streptosporangiaceae</taxon>
        <taxon>Microtetraspora</taxon>
    </lineage>
</organism>
<protein>
    <recommendedName>
        <fullName evidence="4">Type 1 encapsulin shell protein</fullName>
    </recommendedName>
</protein>
<accession>A0ABV3GHN0</accession>
<comment type="caution">
    <text evidence="5">The sequence shown here is derived from an EMBL/GenBank/DDBJ whole genome shotgun (WGS) entry which is preliminary data.</text>
</comment>
<proteinExistence type="inferred from homology"/>
<keyword evidence="6" id="KW-1185">Reference proteome</keyword>
<dbReference type="InterPro" id="IPR051429">
    <property type="entry name" value="Encapsulin_nc"/>
</dbReference>
<gene>
    <name evidence="5" type="ORF">AB0I59_21090</name>
</gene>
<dbReference type="NCBIfam" id="NF041155">
    <property type="entry name" value="encap_f1"/>
    <property type="match status" value="1"/>
</dbReference>
<dbReference type="Pfam" id="PF04454">
    <property type="entry name" value="Linocin_M18"/>
    <property type="match status" value="1"/>
</dbReference>
<dbReference type="RefSeq" id="WP_358135112.1">
    <property type="nucleotide sequence ID" value="NZ_JBFALK010000011.1"/>
</dbReference>
<evidence type="ECO:0000313" key="5">
    <source>
        <dbReference type="EMBL" id="MEV0971132.1"/>
    </source>
</evidence>
<reference evidence="5 6" key="1">
    <citation type="submission" date="2024-06" db="EMBL/GenBank/DDBJ databases">
        <title>The Natural Products Discovery Center: Release of the First 8490 Sequenced Strains for Exploring Actinobacteria Biosynthetic Diversity.</title>
        <authorList>
            <person name="Kalkreuter E."/>
            <person name="Kautsar S.A."/>
            <person name="Yang D."/>
            <person name="Bader C.D."/>
            <person name="Teijaro C.N."/>
            <person name="Fluegel L."/>
            <person name="Davis C.M."/>
            <person name="Simpson J.R."/>
            <person name="Lauterbach L."/>
            <person name="Steele A.D."/>
            <person name="Gui C."/>
            <person name="Meng S."/>
            <person name="Li G."/>
            <person name="Viehrig K."/>
            <person name="Ye F."/>
            <person name="Su P."/>
            <person name="Kiefer A.F."/>
            <person name="Nichols A."/>
            <person name="Cepeda A.J."/>
            <person name="Yan W."/>
            <person name="Fan B."/>
            <person name="Jiang Y."/>
            <person name="Adhikari A."/>
            <person name="Zheng C.-J."/>
            <person name="Schuster L."/>
            <person name="Cowan T.M."/>
            <person name="Smanski M.J."/>
            <person name="Chevrette M.G."/>
            <person name="De Carvalho L.P.S."/>
            <person name="Shen B."/>
        </authorList>
    </citation>
    <scope>NUCLEOTIDE SEQUENCE [LARGE SCALE GENOMIC DNA]</scope>
    <source>
        <strain evidence="5 6">NPDC050100</strain>
    </source>
</reference>
<dbReference type="Gene3D" id="3.30.2320.10">
    <property type="entry name" value="hypothetical protein PF0899 domain"/>
    <property type="match status" value="1"/>
</dbReference>